<keyword evidence="2" id="KW-0732">Signal</keyword>
<dbReference type="SUPFAM" id="SSF56601">
    <property type="entry name" value="beta-lactamase/transpeptidase-like"/>
    <property type="match status" value="1"/>
</dbReference>
<feature type="region of interest" description="Disordered" evidence="1">
    <location>
        <begin position="124"/>
        <end position="151"/>
    </location>
</feature>
<proteinExistence type="predicted"/>
<reference evidence="4 5" key="1">
    <citation type="submission" date="2024-04" db="EMBL/GenBank/DDBJ databases">
        <title>Phyllosticta paracitricarpa is synonymous to the EU quarantine fungus P. citricarpa based on phylogenomic analyses.</title>
        <authorList>
            <consortium name="Lawrence Berkeley National Laboratory"/>
            <person name="Van Ingen-Buijs V.A."/>
            <person name="Van Westerhoven A.C."/>
            <person name="Haridas S."/>
            <person name="Skiadas P."/>
            <person name="Martin F."/>
            <person name="Groenewald J.Z."/>
            <person name="Crous P.W."/>
            <person name="Seidl M.F."/>
        </authorList>
    </citation>
    <scope>NUCLEOTIDE SEQUENCE [LARGE SCALE GENOMIC DNA]</scope>
    <source>
        <strain evidence="4 5">CBS 123371</strain>
    </source>
</reference>
<evidence type="ECO:0000256" key="2">
    <source>
        <dbReference type="SAM" id="SignalP"/>
    </source>
</evidence>
<feature type="domain" description="Beta-lactamase-related" evidence="3">
    <location>
        <begin position="37"/>
        <end position="205"/>
    </location>
</feature>
<dbReference type="EMBL" id="JBBPHU010000005">
    <property type="protein sequence ID" value="KAK7517498.1"/>
    <property type="molecule type" value="Genomic_DNA"/>
</dbReference>
<feature type="signal peptide" evidence="2">
    <location>
        <begin position="1"/>
        <end position="22"/>
    </location>
</feature>
<protein>
    <recommendedName>
        <fullName evidence="3">Beta-lactamase-related domain-containing protein</fullName>
    </recommendedName>
</protein>
<evidence type="ECO:0000313" key="5">
    <source>
        <dbReference type="Proteomes" id="UP001363622"/>
    </source>
</evidence>
<evidence type="ECO:0000256" key="1">
    <source>
        <dbReference type="SAM" id="MobiDB-lite"/>
    </source>
</evidence>
<keyword evidence="5" id="KW-1185">Reference proteome</keyword>
<organism evidence="4 5">
    <name type="scientific">Phyllosticta citriasiana</name>
    <dbReference type="NCBI Taxonomy" id="595635"/>
    <lineage>
        <taxon>Eukaryota</taxon>
        <taxon>Fungi</taxon>
        <taxon>Dikarya</taxon>
        <taxon>Ascomycota</taxon>
        <taxon>Pezizomycotina</taxon>
        <taxon>Dothideomycetes</taxon>
        <taxon>Dothideomycetes incertae sedis</taxon>
        <taxon>Botryosphaeriales</taxon>
        <taxon>Phyllostictaceae</taxon>
        <taxon>Phyllosticta</taxon>
    </lineage>
</organism>
<evidence type="ECO:0000259" key="3">
    <source>
        <dbReference type="Pfam" id="PF00144"/>
    </source>
</evidence>
<feature type="chain" id="PRO_5046580961" description="Beta-lactamase-related domain-containing protein" evidence="2">
    <location>
        <begin position="23"/>
        <end position="208"/>
    </location>
</feature>
<evidence type="ECO:0000313" key="4">
    <source>
        <dbReference type="EMBL" id="KAK7517498.1"/>
    </source>
</evidence>
<comment type="caution">
    <text evidence="4">The sequence shown here is derived from an EMBL/GenBank/DDBJ whole genome shotgun (WGS) entry which is preliminary data.</text>
</comment>
<accession>A0ABR1KLX9</accession>
<dbReference type="Gene3D" id="3.40.710.10">
    <property type="entry name" value="DD-peptidase/beta-lactamase superfamily"/>
    <property type="match status" value="2"/>
</dbReference>
<sequence>MADSRNVRLLLLLASLCQWYLAKTGGLRAALDDAFGALAKKTLEEYEVPGASVVVGYGHAVLPSTRAANRTLYYIGSISNSFTAASLPYLFETTANTTSPIHLHTPHVLAHPLRLRPVRRLRDAARDHRRPARAPDGPCRSTTNRTAAAGSAASKSITLAHVLETATGGVPLGDDVERAVFEPLGMRHAYASRDKARRTGRAHGSSRP</sequence>
<dbReference type="InterPro" id="IPR001466">
    <property type="entry name" value="Beta-lactam-related"/>
</dbReference>
<dbReference type="Pfam" id="PF00144">
    <property type="entry name" value="Beta-lactamase"/>
    <property type="match status" value="1"/>
</dbReference>
<dbReference type="InterPro" id="IPR012338">
    <property type="entry name" value="Beta-lactam/transpept-like"/>
</dbReference>
<gene>
    <name evidence="4" type="ORF">IWZ03DRAFT_406075</name>
</gene>
<dbReference type="Proteomes" id="UP001363622">
    <property type="component" value="Unassembled WGS sequence"/>
</dbReference>
<name>A0ABR1KLX9_9PEZI</name>